<dbReference type="InterPro" id="IPR036890">
    <property type="entry name" value="HATPase_C_sf"/>
</dbReference>
<evidence type="ECO:0000256" key="3">
    <source>
        <dbReference type="ARBA" id="ARBA00023012"/>
    </source>
</evidence>
<dbReference type="Pfam" id="PF00989">
    <property type="entry name" value="PAS"/>
    <property type="match status" value="1"/>
</dbReference>
<dbReference type="SMART" id="SM00387">
    <property type="entry name" value="HATPase_c"/>
    <property type="match status" value="1"/>
</dbReference>
<dbReference type="InterPro" id="IPR000014">
    <property type="entry name" value="PAS"/>
</dbReference>
<dbReference type="InterPro" id="IPR050482">
    <property type="entry name" value="Sensor_HK_TwoCompSys"/>
</dbReference>
<evidence type="ECO:0008006" key="8">
    <source>
        <dbReference type="Google" id="ProtNLM"/>
    </source>
</evidence>
<dbReference type="Gene3D" id="3.30.450.20">
    <property type="entry name" value="PAS domain"/>
    <property type="match status" value="1"/>
</dbReference>
<reference evidence="6 7" key="1">
    <citation type="submission" date="2016-11" db="EMBL/GenBank/DDBJ databases">
        <title>Study of marine rhodopsin-containing bacteria.</title>
        <authorList>
            <person name="Yoshizawa S."/>
            <person name="Kumagai Y."/>
            <person name="Kogure K."/>
        </authorList>
    </citation>
    <scope>NUCLEOTIDE SEQUENCE [LARGE SCALE GENOMIC DNA]</scope>
    <source>
        <strain evidence="6 7">SG-29</strain>
    </source>
</reference>
<dbReference type="GO" id="GO:0016301">
    <property type="term" value="F:kinase activity"/>
    <property type="evidence" value="ECO:0007669"/>
    <property type="project" value="UniProtKB-KW"/>
</dbReference>
<proteinExistence type="predicted"/>
<keyword evidence="2" id="KW-0418">Kinase</keyword>
<dbReference type="SUPFAM" id="SSF55874">
    <property type="entry name" value="ATPase domain of HSP90 chaperone/DNA topoisomerase II/histidine kinase"/>
    <property type="match status" value="1"/>
</dbReference>
<comment type="caution">
    <text evidence="6">The sequence shown here is derived from an EMBL/GenBank/DDBJ whole genome shotgun (WGS) entry which is preliminary data.</text>
</comment>
<keyword evidence="7" id="KW-1185">Reference proteome</keyword>
<evidence type="ECO:0000256" key="2">
    <source>
        <dbReference type="ARBA" id="ARBA00022777"/>
    </source>
</evidence>
<protein>
    <recommendedName>
        <fullName evidence="8">Histidine kinase</fullName>
    </recommendedName>
</protein>
<feature type="domain" description="PAC" evidence="5">
    <location>
        <begin position="87"/>
        <end position="140"/>
    </location>
</feature>
<dbReference type="Pfam" id="PF02518">
    <property type="entry name" value="HATPase_c"/>
    <property type="match status" value="1"/>
</dbReference>
<name>A0A259TY09_9BACT</name>
<dbReference type="EMBL" id="MQWB01000001">
    <property type="protein sequence ID" value="OZC02507.1"/>
    <property type="molecule type" value="Genomic_DNA"/>
</dbReference>
<dbReference type="PROSITE" id="PS50113">
    <property type="entry name" value="PAC"/>
    <property type="match status" value="1"/>
</dbReference>
<dbReference type="Proteomes" id="UP000216446">
    <property type="component" value="Unassembled WGS sequence"/>
</dbReference>
<accession>A0A259TY09</accession>
<feature type="domain" description="PAS" evidence="4">
    <location>
        <begin position="13"/>
        <end position="70"/>
    </location>
</feature>
<dbReference type="PANTHER" id="PTHR24421">
    <property type="entry name" value="NITRATE/NITRITE SENSOR PROTEIN NARX-RELATED"/>
    <property type="match status" value="1"/>
</dbReference>
<dbReference type="RefSeq" id="WP_094546839.1">
    <property type="nucleotide sequence ID" value="NZ_MQWB01000001.1"/>
</dbReference>
<dbReference type="SMART" id="SM00091">
    <property type="entry name" value="PAS"/>
    <property type="match status" value="1"/>
</dbReference>
<dbReference type="InterPro" id="IPR035965">
    <property type="entry name" value="PAS-like_dom_sf"/>
</dbReference>
<dbReference type="InterPro" id="IPR000700">
    <property type="entry name" value="PAS-assoc_C"/>
</dbReference>
<keyword evidence="3" id="KW-0902">Two-component regulatory system</keyword>
<dbReference type="GO" id="GO:0000160">
    <property type="term" value="P:phosphorelay signal transduction system"/>
    <property type="evidence" value="ECO:0007669"/>
    <property type="project" value="UniProtKB-KW"/>
</dbReference>
<dbReference type="SUPFAM" id="SSF55785">
    <property type="entry name" value="PYP-like sensor domain (PAS domain)"/>
    <property type="match status" value="1"/>
</dbReference>
<evidence type="ECO:0000313" key="7">
    <source>
        <dbReference type="Proteomes" id="UP000216446"/>
    </source>
</evidence>
<dbReference type="InterPro" id="IPR013767">
    <property type="entry name" value="PAS_fold"/>
</dbReference>
<evidence type="ECO:0000259" key="5">
    <source>
        <dbReference type="PROSITE" id="PS50113"/>
    </source>
</evidence>
<dbReference type="PROSITE" id="PS50112">
    <property type="entry name" value="PAS"/>
    <property type="match status" value="1"/>
</dbReference>
<keyword evidence="1" id="KW-0808">Transferase</keyword>
<dbReference type="PANTHER" id="PTHR24421:SF61">
    <property type="entry name" value="OXYGEN SENSOR HISTIDINE KINASE NREB"/>
    <property type="match status" value="1"/>
</dbReference>
<dbReference type="GO" id="GO:0006355">
    <property type="term" value="P:regulation of DNA-templated transcription"/>
    <property type="evidence" value="ECO:0007669"/>
    <property type="project" value="InterPro"/>
</dbReference>
<dbReference type="AlphaFoldDB" id="A0A259TY09"/>
<sequence length="390" mass="42054">MPDDPASGAPHPQEEHLRLLFENAHEYAIFTLGTDARISLWNTGAERVLGWIEAEAIGMSGEVIFTPEQRASGVPEAEMARSREHGRAEDVRWHVRKDGSRFWANGMMISLRDESGELRGYAKILRDETERKVAEDALSALRQTLEVRVAERTAQVQHLAAQLADAETESYRRAASILHDDVQQRLYGVHLGIGALVRELVDAGYTAFAEKARRLRGWTGEALERTRGLAIDLTPPASGESTFGGALRALCEQANDLYNFRVDVDESDEAIRSAEENLTPEAVGLLVQCVREAVFNAVKHSGTQSASVCVRDTGTHTDVEIHDAGQGFDASSTPGGLGHAGMRARMGLVGGSVTISSIPGDGAMITLRVPHQAGPAAPAPVPGSTPPRDA</sequence>
<organism evidence="6 7">
    <name type="scientific">Rubricoccus marinus</name>
    <dbReference type="NCBI Taxonomy" id="716817"/>
    <lineage>
        <taxon>Bacteria</taxon>
        <taxon>Pseudomonadati</taxon>
        <taxon>Rhodothermota</taxon>
        <taxon>Rhodothermia</taxon>
        <taxon>Rhodothermales</taxon>
        <taxon>Rubricoccaceae</taxon>
        <taxon>Rubricoccus</taxon>
    </lineage>
</organism>
<dbReference type="OrthoDB" id="9766459at2"/>
<dbReference type="CDD" id="cd00130">
    <property type="entry name" value="PAS"/>
    <property type="match status" value="1"/>
</dbReference>
<dbReference type="InParanoid" id="A0A259TY09"/>
<evidence type="ECO:0000256" key="1">
    <source>
        <dbReference type="ARBA" id="ARBA00022679"/>
    </source>
</evidence>
<evidence type="ECO:0000313" key="6">
    <source>
        <dbReference type="EMBL" id="OZC02507.1"/>
    </source>
</evidence>
<gene>
    <name evidence="6" type="ORF">BSZ36_05660</name>
</gene>
<evidence type="ECO:0000259" key="4">
    <source>
        <dbReference type="PROSITE" id="PS50112"/>
    </source>
</evidence>
<dbReference type="CDD" id="cd16917">
    <property type="entry name" value="HATPase_UhpB-NarQ-NarX-like"/>
    <property type="match status" value="1"/>
</dbReference>
<dbReference type="NCBIfam" id="TIGR00229">
    <property type="entry name" value="sensory_box"/>
    <property type="match status" value="1"/>
</dbReference>
<dbReference type="InterPro" id="IPR003594">
    <property type="entry name" value="HATPase_dom"/>
</dbReference>
<dbReference type="Gene3D" id="3.30.565.10">
    <property type="entry name" value="Histidine kinase-like ATPase, C-terminal domain"/>
    <property type="match status" value="1"/>
</dbReference>